<keyword evidence="5" id="KW-1185">Reference proteome</keyword>
<sequence length="352" mass="40996">MYQKYQPVAVSELATVHHKNPPIPSTKMSTLPPPSQSIRLQRSQSLLRQISNLDFKINQMKRIASLPVAQRAKVAALRRNQHDLIEQQAEFHRKVHELEVEFQGRFREPNEKRRQIVTGSYELKPEDLPEGWAEGMGDDAADQARGVPDFWLTVFSMTQVLQVMIQEKDEAVLRRLVDVRAEVRKEPEAGFDLLFEFEPNEFFNDRILKKSYLMKCCPTEDKMFAFDGFEIYDTVGQEIQWKEGADLTTKTVMDEDGQRRELMVNSFFSFFNPKKLYEKTDPELSAQFLEMDFEIGHYIKERVIPRAVSFFLGENDDDVEDFLDSLEEEAVCGVYSMDEERDPKMAELKEEA</sequence>
<evidence type="ECO:0000256" key="3">
    <source>
        <dbReference type="SAM" id="MobiDB-lite"/>
    </source>
</evidence>
<reference evidence="4 5" key="1">
    <citation type="submission" date="2024-05" db="EMBL/GenBank/DDBJ databases">
        <title>Culex pipiens pipiens assembly and annotation.</title>
        <authorList>
            <person name="Alout H."/>
            <person name="Durand T."/>
        </authorList>
    </citation>
    <scope>NUCLEOTIDE SEQUENCE [LARGE SCALE GENOMIC DNA]</scope>
    <source>
        <strain evidence="4">HA-2024</strain>
        <tissue evidence="4">Whole body</tissue>
    </source>
</reference>
<evidence type="ECO:0000256" key="2">
    <source>
        <dbReference type="RuleBase" id="RU003876"/>
    </source>
</evidence>
<protein>
    <recommendedName>
        <fullName evidence="6">Nucleosome assembly protein</fullName>
    </recommendedName>
</protein>
<evidence type="ECO:0008006" key="6">
    <source>
        <dbReference type="Google" id="ProtNLM"/>
    </source>
</evidence>
<accession>A0ABD1DUC4</accession>
<dbReference type="Proteomes" id="UP001562425">
    <property type="component" value="Unassembled WGS sequence"/>
</dbReference>
<name>A0ABD1DUC4_CULPP</name>
<evidence type="ECO:0000256" key="1">
    <source>
        <dbReference type="ARBA" id="ARBA00009947"/>
    </source>
</evidence>
<dbReference type="SUPFAM" id="SSF143113">
    <property type="entry name" value="NAP-like"/>
    <property type="match status" value="1"/>
</dbReference>
<evidence type="ECO:0000313" key="4">
    <source>
        <dbReference type="EMBL" id="KAL1403093.1"/>
    </source>
</evidence>
<dbReference type="PANTHER" id="PTHR11875">
    <property type="entry name" value="TESTIS-SPECIFIC Y-ENCODED PROTEIN"/>
    <property type="match status" value="1"/>
</dbReference>
<feature type="region of interest" description="Disordered" evidence="3">
    <location>
        <begin position="17"/>
        <end position="36"/>
    </location>
</feature>
<dbReference type="InterPro" id="IPR002164">
    <property type="entry name" value="NAP_family"/>
</dbReference>
<evidence type="ECO:0000313" key="5">
    <source>
        <dbReference type="Proteomes" id="UP001562425"/>
    </source>
</evidence>
<proteinExistence type="inferred from homology"/>
<dbReference type="Gene3D" id="3.30.1120.90">
    <property type="entry name" value="Nucleosome assembly protein"/>
    <property type="match status" value="1"/>
</dbReference>
<dbReference type="Pfam" id="PF00956">
    <property type="entry name" value="NAP"/>
    <property type="match status" value="1"/>
</dbReference>
<dbReference type="EMBL" id="JBEHCU010002071">
    <property type="protein sequence ID" value="KAL1403093.1"/>
    <property type="molecule type" value="Genomic_DNA"/>
</dbReference>
<gene>
    <name evidence="4" type="ORF">pipiens_005813</name>
</gene>
<dbReference type="InterPro" id="IPR037231">
    <property type="entry name" value="NAP-like_sf"/>
</dbReference>
<comment type="similarity">
    <text evidence="1 2">Belongs to the nucleosome assembly protein (NAP) family.</text>
</comment>
<organism evidence="4 5">
    <name type="scientific">Culex pipiens pipiens</name>
    <name type="common">Northern house mosquito</name>
    <dbReference type="NCBI Taxonomy" id="38569"/>
    <lineage>
        <taxon>Eukaryota</taxon>
        <taxon>Metazoa</taxon>
        <taxon>Ecdysozoa</taxon>
        <taxon>Arthropoda</taxon>
        <taxon>Hexapoda</taxon>
        <taxon>Insecta</taxon>
        <taxon>Pterygota</taxon>
        <taxon>Neoptera</taxon>
        <taxon>Endopterygota</taxon>
        <taxon>Diptera</taxon>
        <taxon>Nematocera</taxon>
        <taxon>Culicoidea</taxon>
        <taxon>Culicidae</taxon>
        <taxon>Culicinae</taxon>
        <taxon>Culicini</taxon>
        <taxon>Culex</taxon>
        <taxon>Culex</taxon>
    </lineage>
</organism>
<dbReference type="AlphaFoldDB" id="A0ABD1DUC4"/>
<dbReference type="Gene3D" id="1.20.5.1500">
    <property type="match status" value="1"/>
</dbReference>
<comment type="caution">
    <text evidence="4">The sequence shown here is derived from an EMBL/GenBank/DDBJ whole genome shotgun (WGS) entry which is preliminary data.</text>
</comment>